<evidence type="ECO:0000256" key="5">
    <source>
        <dbReference type="ARBA" id="ARBA00023180"/>
    </source>
</evidence>
<dbReference type="InterPro" id="IPR044174">
    <property type="entry name" value="BC10-like"/>
</dbReference>
<dbReference type="GO" id="GO:0016757">
    <property type="term" value="F:glycosyltransferase activity"/>
    <property type="evidence" value="ECO:0007669"/>
    <property type="project" value="UniProtKB-KW"/>
</dbReference>
<feature type="region of interest" description="Disordered" evidence="6">
    <location>
        <begin position="33"/>
        <end position="95"/>
    </location>
</feature>
<evidence type="ECO:0000256" key="6">
    <source>
        <dbReference type="SAM" id="MobiDB-lite"/>
    </source>
</evidence>
<protein>
    <submittedName>
        <fullName evidence="8">Uncharacterized protein</fullName>
    </submittedName>
</protein>
<evidence type="ECO:0000313" key="10">
    <source>
        <dbReference type="Proteomes" id="UP000256970"/>
    </source>
</evidence>
<evidence type="ECO:0000256" key="3">
    <source>
        <dbReference type="ARBA" id="ARBA00022679"/>
    </source>
</evidence>
<evidence type="ECO:0000256" key="7">
    <source>
        <dbReference type="SAM" id="SignalP"/>
    </source>
</evidence>
<evidence type="ECO:0000313" key="9">
    <source>
        <dbReference type="EMBL" id="SZX75774.1"/>
    </source>
</evidence>
<feature type="signal peptide" evidence="7">
    <location>
        <begin position="1"/>
        <end position="18"/>
    </location>
</feature>
<comment type="subcellular location">
    <subcellularLocation>
        <location evidence="1">Membrane</location>
        <topology evidence="1">Single-pass type II membrane protein</topology>
    </subcellularLocation>
</comment>
<keyword evidence="10" id="KW-1185">Reference proteome</keyword>
<dbReference type="PANTHER" id="PTHR31042">
    <property type="entry name" value="CORE-2/I-BRANCHING BETA-1,6-N-ACETYLGLUCOSAMINYLTRANSFERASE FAMILY PROTEIN-RELATED"/>
    <property type="match status" value="1"/>
</dbReference>
<keyword evidence="5" id="KW-0325">Glycoprotein</keyword>
<dbReference type="PANTHER" id="PTHR31042:SF150">
    <property type="entry name" value="OS06G0661900 PROTEIN"/>
    <property type="match status" value="1"/>
</dbReference>
<dbReference type="GO" id="GO:0016020">
    <property type="term" value="C:membrane"/>
    <property type="evidence" value="ECO:0007669"/>
    <property type="project" value="UniProtKB-SubCell"/>
</dbReference>
<proteinExistence type="predicted"/>
<evidence type="ECO:0000256" key="4">
    <source>
        <dbReference type="ARBA" id="ARBA00023136"/>
    </source>
</evidence>
<name>A0A383VRB6_TETOB</name>
<accession>A0A383VRB6</accession>
<dbReference type="Proteomes" id="UP000256970">
    <property type="component" value="Unassembled WGS sequence"/>
</dbReference>
<keyword evidence="3" id="KW-0808">Transferase</keyword>
<evidence type="ECO:0000256" key="2">
    <source>
        <dbReference type="ARBA" id="ARBA00022676"/>
    </source>
</evidence>
<keyword evidence="4" id="KW-0472">Membrane</keyword>
<dbReference type="EMBL" id="FNXT01001242">
    <property type="protein sequence ID" value="SZX75774.1"/>
    <property type="molecule type" value="Genomic_DNA"/>
</dbReference>
<feature type="chain" id="PRO_5036072845" evidence="7">
    <location>
        <begin position="19"/>
        <end position="796"/>
    </location>
</feature>
<organism evidence="8 10">
    <name type="scientific">Tetradesmus obliquus</name>
    <name type="common">Green alga</name>
    <name type="synonym">Acutodesmus obliquus</name>
    <dbReference type="NCBI Taxonomy" id="3088"/>
    <lineage>
        <taxon>Eukaryota</taxon>
        <taxon>Viridiplantae</taxon>
        <taxon>Chlorophyta</taxon>
        <taxon>core chlorophytes</taxon>
        <taxon>Chlorophyceae</taxon>
        <taxon>CS clade</taxon>
        <taxon>Sphaeropleales</taxon>
        <taxon>Scenedesmaceae</taxon>
        <taxon>Tetradesmus</taxon>
    </lineage>
</organism>
<gene>
    <name evidence="9" type="ORF">BQ4739_LOCUS16122</name>
    <name evidence="8" type="ORF">BQ4739_LOCUS8084</name>
</gene>
<dbReference type="Pfam" id="PF02485">
    <property type="entry name" value="Branch"/>
    <property type="match status" value="1"/>
</dbReference>
<feature type="compositionally biased region" description="Low complexity" evidence="6">
    <location>
        <begin position="43"/>
        <end position="94"/>
    </location>
</feature>
<keyword evidence="2" id="KW-0328">Glycosyltransferase</keyword>
<sequence>MALVLLLLLVWALVILQGRHTLWHVQPENAQHTQDSLAAGLPSSSRPGSRPGGSSSPSDGSSSSSTSSSSRSSNAARTSSSGSASRSSSSGSSRKGAAPKVALLLLVRDGSPLPNEPAWRAFLESAARLQLQPVASRAAAAAARHTAASSVRDVLGGKPLHPALKPQPPWTYPGYRMQHNLTPGALQVTAHELSKHLKQRAHRAGSNSSSSHVASWLQFSAALLPSEQPLLQAAVQRLHQAAHEDDAAAQRLKQEPQPTAAAAAAAALGPLQQVATAQQAAALEAQEQSSGTSALQVLKNSVLWLLGRRTWNQPRPLQQQAAAAQQGSSADSRRLPLHPLIQQQQLFSVYVHTPHGQLLPAGSLFAGCELRWSVNTTRGYAQHVLAEAAVLLLRAALQDELNSHFVVLSDTSIPIYPPQVVWAQLMSEQRSRIDACATRDLDFYRRPKQMTTEHFGEADWRKSSQWFALTRPLAMLAVADSHVRELYHRHCYTNFTGKLPLCVSDEHYMPSLLASYGLDNATDCQGAATYVDFSAGGWHPQSFKAQNITPALVQRMRGGGHLIEAEPKLAAAAAQQADAAAALSTDEEHAAALADAIEATIAEAEADMHAASAAAAAEAAQLAGMERPAQQQQQIQLPPCEVEAAMQSAAKLFRAATHRTAPTAAEAAHADHYADAPDGEAGADDDAAAAGAAAHIRNLRGWPSPTGHRQSMRLLGVSQYLRRLLAGSSSTPAAQQQPEARFKGGKAGHWVVAAGYAPLAAHCPLFARKFTAAVTNHTLAMALSCAGIGLGSWCAA</sequence>
<dbReference type="InterPro" id="IPR003406">
    <property type="entry name" value="Glyco_trans_14"/>
</dbReference>
<keyword evidence="7" id="KW-0732">Signal</keyword>
<reference evidence="8 10" key="1">
    <citation type="submission" date="2016-10" db="EMBL/GenBank/DDBJ databases">
        <authorList>
            <person name="Cai Z."/>
        </authorList>
    </citation>
    <scope>NUCLEOTIDE SEQUENCE [LARGE SCALE GENOMIC DNA]</scope>
</reference>
<dbReference type="EMBL" id="FNXT01000808">
    <property type="protein sequence ID" value="SZX67721.1"/>
    <property type="molecule type" value="Genomic_DNA"/>
</dbReference>
<evidence type="ECO:0000313" key="8">
    <source>
        <dbReference type="EMBL" id="SZX67721.1"/>
    </source>
</evidence>
<evidence type="ECO:0000256" key="1">
    <source>
        <dbReference type="ARBA" id="ARBA00004606"/>
    </source>
</evidence>
<dbReference type="AlphaFoldDB" id="A0A383VRB6"/>